<dbReference type="CDD" id="cd00873">
    <property type="entry name" value="KU80"/>
    <property type="match status" value="1"/>
</dbReference>
<evidence type="ECO:0000256" key="10">
    <source>
        <dbReference type="ARBA" id="ARBA00022806"/>
    </source>
</evidence>
<dbReference type="PROSITE" id="PS50234">
    <property type="entry name" value="VWFA"/>
    <property type="match status" value="1"/>
</dbReference>
<dbReference type="EMBL" id="KZ819189">
    <property type="protein sequence ID" value="PWZ01791.1"/>
    <property type="molecule type" value="Genomic_DNA"/>
</dbReference>
<dbReference type="GO" id="GO:0000781">
    <property type="term" value="C:chromosome, telomeric region"/>
    <property type="evidence" value="ECO:0007669"/>
    <property type="project" value="UniProtKB-SubCell"/>
</dbReference>
<dbReference type="SMART" id="SM00559">
    <property type="entry name" value="Ku78"/>
    <property type="match status" value="1"/>
</dbReference>
<keyword evidence="9" id="KW-0378">Hydrolase</keyword>
<keyword evidence="13" id="KW-0238">DNA-binding</keyword>
<dbReference type="Gene3D" id="2.40.290.10">
    <property type="match status" value="1"/>
</dbReference>
<evidence type="ECO:0000256" key="2">
    <source>
        <dbReference type="ARBA" id="ARBA00004574"/>
    </source>
</evidence>
<keyword evidence="7" id="KW-0547">Nucleotide-binding</keyword>
<dbReference type="InterPro" id="IPR006164">
    <property type="entry name" value="DNA_bd_Ku70/Ku80"/>
</dbReference>
<evidence type="ECO:0000256" key="6">
    <source>
        <dbReference type="ARBA" id="ARBA00022454"/>
    </source>
</evidence>
<dbReference type="PANTHER" id="PTHR12604:SF4">
    <property type="entry name" value="X-RAY REPAIR CROSS-COMPLEMENTING PROTEIN 5"/>
    <property type="match status" value="1"/>
</dbReference>
<keyword evidence="10" id="KW-0347">Helicase</keyword>
<feature type="region of interest" description="Disordered" evidence="18">
    <location>
        <begin position="302"/>
        <end position="351"/>
    </location>
</feature>
<feature type="compositionally biased region" description="Basic and acidic residues" evidence="18">
    <location>
        <begin position="335"/>
        <end position="347"/>
    </location>
</feature>
<dbReference type="Gene3D" id="1.10.1600.10">
    <property type="match status" value="1"/>
</dbReference>
<comment type="subcellular location">
    <subcellularLocation>
        <location evidence="2">Chromosome</location>
        <location evidence="2">Telomere</location>
    </subcellularLocation>
    <subcellularLocation>
        <location evidence="1">Nucleus</location>
    </subcellularLocation>
</comment>
<evidence type="ECO:0000256" key="8">
    <source>
        <dbReference type="ARBA" id="ARBA00022763"/>
    </source>
</evidence>
<dbReference type="STRING" id="1882483.A0A317XWW6"/>
<feature type="domain" description="VWFA" evidence="19">
    <location>
        <begin position="8"/>
        <end position="195"/>
    </location>
</feature>
<keyword evidence="12" id="KW-0779">Telomere</keyword>
<dbReference type="GO" id="GO:0043564">
    <property type="term" value="C:Ku70:Ku80 complex"/>
    <property type="evidence" value="ECO:0007669"/>
    <property type="project" value="InterPro"/>
</dbReference>
<evidence type="ECO:0000259" key="19">
    <source>
        <dbReference type="PROSITE" id="PS50234"/>
    </source>
</evidence>
<evidence type="ECO:0000256" key="11">
    <source>
        <dbReference type="ARBA" id="ARBA00022840"/>
    </source>
</evidence>
<name>A0A317XWW6_9BASI</name>
<dbReference type="InterPro" id="IPR036465">
    <property type="entry name" value="vWFA_dom_sf"/>
</dbReference>
<keyword evidence="14" id="KW-0233">DNA recombination</keyword>
<dbReference type="InterPro" id="IPR016194">
    <property type="entry name" value="SPOC-like_C_dom_sf"/>
</dbReference>
<dbReference type="GO" id="GO:0003690">
    <property type="term" value="F:double-stranded DNA binding"/>
    <property type="evidence" value="ECO:0007669"/>
    <property type="project" value="TreeGrafter"/>
</dbReference>
<dbReference type="InterPro" id="IPR036494">
    <property type="entry name" value="Ku_C_sf"/>
</dbReference>
<reference evidence="20 21" key="1">
    <citation type="journal article" date="2018" name="Mol. Biol. Evol.">
        <title>Broad Genomic Sampling Reveals a Smut Pathogenic Ancestry of the Fungal Clade Ustilaginomycotina.</title>
        <authorList>
            <person name="Kijpornyongpan T."/>
            <person name="Mondo S.J."/>
            <person name="Barry K."/>
            <person name="Sandor L."/>
            <person name="Lee J."/>
            <person name="Lipzen A."/>
            <person name="Pangilinan J."/>
            <person name="LaButti K."/>
            <person name="Hainaut M."/>
            <person name="Henrissat B."/>
            <person name="Grigoriev I.V."/>
            <person name="Spatafora J.W."/>
            <person name="Aime M.C."/>
        </authorList>
    </citation>
    <scope>NUCLEOTIDE SEQUENCE [LARGE SCALE GENOMIC DNA]</scope>
    <source>
        <strain evidence="20 21">MCA 3645</strain>
    </source>
</reference>
<feature type="compositionally biased region" description="Basic and acidic residues" evidence="18">
    <location>
        <begin position="645"/>
        <end position="656"/>
    </location>
</feature>
<dbReference type="GO" id="GO:0042162">
    <property type="term" value="F:telomeric DNA binding"/>
    <property type="evidence" value="ECO:0007669"/>
    <property type="project" value="InterPro"/>
</dbReference>
<keyword evidence="16" id="KW-0539">Nucleus</keyword>
<evidence type="ECO:0000256" key="12">
    <source>
        <dbReference type="ARBA" id="ARBA00022895"/>
    </source>
</evidence>
<dbReference type="OrthoDB" id="30826at2759"/>
<keyword evidence="11" id="KW-0067">ATP-binding</keyword>
<dbReference type="Gene3D" id="1.25.40.240">
    <property type="entry name" value="Ku, C-terminal domain"/>
    <property type="match status" value="1"/>
</dbReference>
<evidence type="ECO:0000313" key="21">
    <source>
        <dbReference type="Proteomes" id="UP000246740"/>
    </source>
</evidence>
<evidence type="ECO:0000256" key="14">
    <source>
        <dbReference type="ARBA" id="ARBA00023172"/>
    </source>
</evidence>
<evidence type="ECO:0000256" key="15">
    <source>
        <dbReference type="ARBA" id="ARBA00023204"/>
    </source>
</evidence>
<evidence type="ECO:0000256" key="9">
    <source>
        <dbReference type="ARBA" id="ARBA00022801"/>
    </source>
</evidence>
<protein>
    <recommendedName>
        <fullName evidence="5">ATP-dependent DNA helicase II subunit 2</fullName>
        <ecNumber evidence="4">3.6.4.12</ecNumber>
    </recommendedName>
    <alternativeName>
        <fullName evidence="17">ATP-dependent DNA helicase II subunit Ku80</fullName>
    </alternativeName>
</protein>
<dbReference type="Pfam" id="PF08785">
    <property type="entry name" value="Ku_PK_bind"/>
    <property type="match status" value="1"/>
</dbReference>
<evidence type="ECO:0000256" key="17">
    <source>
        <dbReference type="ARBA" id="ARBA00031847"/>
    </source>
</evidence>
<dbReference type="GO" id="GO:0006310">
    <property type="term" value="P:DNA recombination"/>
    <property type="evidence" value="ECO:0007669"/>
    <property type="project" value="UniProtKB-KW"/>
</dbReference>
<dbReference type="EC" id="3.6.4.12" evidence="4"/>
<keyword evidence="15" id="KW-0234">DNA repair</keyword>
<organism evidence="20 21">
    <name type="scientific">Testicularia cyperi</name>
    <dbReference type="NCBI Taxonomy" id="1882483"/>
    <lineage>
        <taxon>Eukaryota</taxon>
        <taxon>Fungi</taxon>
        <taxon>Dikarya</taxon>
        <taxon>Basidiomycota</taxon>
        <taxon>Ustilaginomycotina</taxon>
        <taxon>Ustilaginomycetes</taxon>
        <taxon>Ustilaginales</taxon>
        <taxon>Anthracoideaceae</taxon>
        <taxon>Testicularia</taxon>
    </lineage>
</organism>
<dbReference type="InterPro" id="IPR024193">
    <property type="entry name" value="Ku80"/>
</dbReference>
<dbReference type="GO" id="GO:0016787">
    <property type="term" value="F:hydrolase activity"/>
    <property type="evidence" value="ECO:0007669"/>
    <property type="project" value="UniProtKB-KW"/>
</dbReference>
<gene>
    <name evidence="20" type="ORF">BCV70DRAFT_157026</name>
</gene>
<dbReference type="GO" id="GO:0003684">
    <property type="term" value="F:damaged DNA binding"/>
    <property type="evidence" value="ECO:0007669"/>
    <property type="project" value="InterPro"/>
</dbReference>
<evidence type="ECO:0000256" key="1">
    <source>
        <dbReference type="ARBA" id="ARBA00004123"/>
    </source>
</evidence>
<dbReference type="AlphaFoldDB" id="A0A317XWW6"/>
<keyword evidence="6" id="KW-0158">Chromosome</keyword>
<keyword evidence="21" id="KW-1185">Reference proteome</keyword>
<evidence type="ECO:0000256" key="3">
    <source>
        <dbReference type="ARBA" id="ARBA00007726"/>
    </source>
</evidence>
<proteinExistence type="inferred from homology"/>
<dbReference type="FunCoup" id="A0A317XWW6">
    <property type="interactions" value="390"/>
</dbReference>
<dbReference type="SUPFAM" id="SSF100939">
    <property type="entry name" value="SPOC domain-like"/>
    <property type="match status" value="1"/>
</dbReference>
<evidence type="ECO:0000256" key="16">
    <source>
        <dbReference type="ARBA" id="ARBA00023242"/>
    </source>
</evidence>
<dbReference type="PANTHER" id="PTHR12604">
    <property type="entry name" value="KU AUTOANTIGEN DNA HELICASE"/>
    <property type="match status" value="1"/>
</dbReference>
<dbReference type="GO" id="GO:0000723">
    <property type="term" value="P:telomere maintenance"/>
    <property type="evidence" value="ECO:0007669"/>
    <property type="project" value="InterPro"/>
</dbReference>
<sequence length="845" mass="93843">MSVESNSITIFVLDISAPMGAARDVEDRIVNHMHSIETRTRTTTNLQWVCEFVSTRIAEVILRGLKTTRIGIITYGSPRTNNIINDSGIPDEYHGIDEIFTPALPTLDTLDLVQSLRAVSESDNIAPGDPLAALVDAIQLSCSPDKGGIKETQRNTWKRTIYLVTDGESKFSWDGADAIGEKIALENIHLRLLGIDFYDPNATTKSEPKSEQTKSETKRNNEKFWHDFLAKVDNSGFATASSAVSQATMPNLQVTKPAPAKTVLSFGDPHDLTESMAIQVPVSLYKITDVARPMTQAKISKLARESAGAQRERARYQARQNDIHPSSTPSVLSDKGARDDTEEHGDRLPSVGSGVVYRADVKRDYFLLDQLAATQQNAKKQPEPLPPGSEDKFTRAWKLGASLIPVPEESFGNMDTHKSLEILHFFQADTYRREYNMDQIWFVFADPAQIKAQVQLSSLIRAMVEANVLAVVRLVRKDGGEPELGVLRPQSEEHNEYLIYTKAPFREDLRRFLFPPLDRVVTTEGIEVRQGPTIPSPQDLDAMDELVDCLDLDSVTSAADDQKSIGWFDVMDSFNPAIHGLKTAVRYRFIHPDDATLPGPHPELVKYLEAPHEIRVRAAEAAQKCRERFRIAYVPPKGNAGRKRQTLDALREDRRPSTSNDSTEAAVAATHNGARKALRGDHDTADEEVSLGAPAKPETLPASQAAAQKEGAKMDEKVEPAQLLDLADPVSQFSQLVESDDVTKAVVRLQDTIQHLLSGPSPKYDLVIAGLASGKRAAQEYEEAIRWNSFIRGLKRKLLDSHRQFWDERIKGHYELGLVTESDDEAGQSDVGVQDARDFIETDEI</sequence>
<evidence type="ECO:0000256" key="4">
    <source>
        <dbReference type="ARBA" id="ARBA00012551"/>
    </source>
</evidence>
<dbReference type="GO" id="GO:0006303">
    <property type="term" value="P:double-strand break repair via nonhomologous end joining"/>
    <property type="evidence" value="ECO:0007669"/>
    <property type="project" value="InterPro"/>
</dbReference>
<dbReference type="GO" id="GO:0005524">
    <property type="term" value="F:ATP binding"/>
    <property type="evidence" value="ECO:0007669"/>
    <property type="project" value="UniProtKB-KW"/>
</dbReference>
<dbReference type="InParanoid" id="A0A317XWW6"/>
<keyword evidence="8" id="KW-0227">DNA damage</keyword>
<accession>A0A317XWW6</accession>
<evidence type="ECO:0000256" key="5">
    <source>
        <dbReference type="ARBA" id="ARBA00021792"/>
    </source>
</evidence>
<evidence type="ECO:0000256" key="7">
    <source>
        <dbReference type="ARBA" id="ARBA00022741"/>
    </source>
</evidence>
<dbReference type="Proteomes" id="UP000246740">
    <property type="component" value="Unassembled WGS sequence"/>
</dbReference>
<evidence type="ECO:0000256" key="13">
    <source>
        <dbReference type="ARBA" id="ARBA00023125"/>
    </source>
</evidence>
<dbReference type="Pfam" id="PF02735">
    <property type="entry name" value="Ku"/>
    <property type="match status" value="1"/>
</dbReference>
<evidence type="ECO:0000256" key="18">
    <source>
        <dbReference type="SAM" id="MobiDB-lite"/>
    </source>
</evidence>
<dbReference type="InterPro" id="IPR014893">
    <property type="entry name" value="Ku_PK_bind"/>
</dbReference>
<comment type="similarity">
    <text evidence="3">Belongs to the ku80 family.</text>
</comment>
<feature type="region of interest" description="Disordered" evidence="18">
    <location>
        <begin position="636"/>
        <end position="706"/>
    </location>
</feature>
<evidence type="ECO:0000313" key="20">
    <source>
        <dbReference type="EMBL" id="PWZ01791.1"/>
    </source>
</evidence>
<dbReference type="Gene3D" id="3.40.50.410">
    <property type="entry name" value="von Willebrand factor, type A domain"/>
    <property type="match status" value="1"/>
</dbReference>
<dbReference type="SUPFAM" id="SSF53300">
    <property type="entry name" value="vWA-like"/>
    <property type="match status" value="1"/>
</dbReference>
<dbReference type="InterPro" id="IPR002035">
    <property type="entry name" value="VWF_A"/>
</dbReference>
<dbReference type="SUPFAM" id="SSF101420">
    <property type="entry name" value="C-terminal domain of Ku80"/>
    <property type="match status" value="1"/>
</dbReference>
<dbReference type="GO" id="GO:0003678">
    <property type="term" value="F:DNA helicase activity"/>
    <property type="evidence" value="ECO:0007669"/>
    <property type="project" value="UniProtKB-EC"/>
</dbReference>